<protein>
    <submittedName>
        <fullName evidence="6">Putative MFS family arabinose efflux permease</fullName>
    </submittedName>
</protein>
<dbReference type="EMBL" id="QGGG01000009">
    <property type="protein sequence ID" value="PWJ82327.1"/>
    <property type="molecule type" value="Genomic_DNA"/>
</dbReference>
<organism evidence="6 7">
    <name type="scientific">Pseudaminobacter salicylatoxidans</name>
    <dbReference type="NCBI Taxonomy" id="93369"/>
    <lineage>
        <taxon>Bacteria</taxon>
        <taxon>Pseudomonadati</taxon>
        <taxon>Pseudomonadota</taxon>
        <taxon>Alphaproteobacteria</taxon>
        <taxon>Hyphomicrobiales</taxon>
        <taxon>Phyllobacteriaceae</taxon>
        <taxon>Pseudaminobacter</taxon>
    </lineage>
</organism>
<proteinExistence type="predicted"/>
<dbReference type="PANTHER" id="PTHR43129">
    <property type="entry name" value="FOSMIDOMYCIN RESISTANCE PROTEIN"/>
    <property type="match status" value="1"/>
</dbReference>
<feature type="transmembrane region" description="Helical" evidence="4">
    <location>
        <begin position="279"/>
        <end position="299"/>
    </location>
</feature>
<dbReference type="Pfam" id="PF07690">
    <property type="entry name" value="MFS_1"/>
    <property type="match status" value="2"/>
</dbReference>
<dbReference type="InterPro" id="IPR020846">
    <property type="entry name" value="MFS_dom"/>
</dbReference>
<keyword evidence="2 4" id="KW-1133">Transmembrane helix</keyword>
<sequence>MTEMRSQPGLLGQISAAHLVSHLHIMTVPALLPLLPDILNVNFIDLGIALGVFNIISALCQAPLGYAVDRYGARCVLIAGLALGSASFALVAAIPSFTVLLVAMAMAGLANGVYHPANYALLSQGMAPNRMGRAFSIHTFAGFFGGAIAPPIMVSTALASDIRWAFAVAAVSGFLVLAAIVSRSFAPLASLPEPSDSRIDVKHVRSTYAATSAIIMLTVLFMMLSLSTGTIERFSVAALVEGFGVPLSTANMALTTFLFASAFGVLTGGILADRTKRHGSVAVAAFALAAVLVATIALVKLPDTLLVLTMGGIGFLTGIVAPSRDMLVRAISPIGQEGRTFGIVSTGFNIGGVIGPILCGALLDRGLASAVLWASAGFMIITASVVTLQEYLAKARKDAHPITR</sequence>
<comment type="caution">
    <text evidence="6">The sequence shown here is derived from an EMBL/GenBank/DDBJ whole genome shotgun (WGS) entry which is preliminary data.</text>
</comment>
<keyword evidence="3 4" id="KW-0472">Membrane</keyword>
<gene>
    <name evidence="6" type="ORF">C7441_10995</name>
</gene>
<feature type="transmembrane region" description="Helical" evidence="4">
    <location>
        <begin position="97"/>
        <end position="114"/>
    </location>
</feature>
<feature type="transmembrane region" description="Helical" evidence="4">
    <location>
        <begin position="135"/>
        <end position="158"/>
    </location>
</feature>
<evidence type="ECO:0000256" key="1">
    <source>
        <dbReference type="ARBA" id="ARBA00022692"/>
    </source>
</evidence>
<dbReference type="InterPro" id="IPR011701">
    <property type="entry name" value="MFS"/>
</dbReference>
<reference evidence="6 7" key="1">
    <citation type="submission" date="2018-05" db="EMBL/GenBank/DDBJ databases">
        <title>Genomic Encyclopedia of Type Strains, Phase IV (KMG-IV): sequencing the most valuable type-strain genomes for metagenomic binning, comparative biology and taxonomic classification.</title>
        <authorList>
            <person name="Goeker M."/>
        </authorList>
    </citation>
    <scope>NUCLEOTIDE SEQUENCE [LARGE SCALE GENOMIC DNA]</scope>
    <source>
        <strain evidence="6 7">DSM 6986</strain>
    </source>
</reference>
<evidence type="ECO:0000256" key="4">
    <source>
        <dbReference type="SAM" id="Phobius"/>
    </source>
</evidence>
<evidence type="ECO:0000256" key="3">
    <source>
        <dbReference type="ARBA" id="ARBA00023136"/>
    </source>
</evidence>
<feature type="transmembrane region" description="Helical" evidence="4">
    <location>
        <begin position="12"/>
        <end position="32"/>
    </location>
</feature>
<feature type="transmembrane region" description="Helical" evidence="4">
    <location>
        <begin position="38"/>
        <end position="59"/>
    </location>
</feature>
<feature type="domain" description="Major facilitator superfamily (MFS) profile" evidence="5">
    <location>
        <begin position="10"/>
        <end position="394"/>
    </location>
</feature>
<dbReference type="Proteomes" id="UP000245396">
    <property type="component" value="Unassembled WGS sequence"/>
</dbReference>
<keyword evidence="1 4" id="KW-0812">Transmembrane</keyword>
<feature type="transmembrane region" description="Helical" evidence="4">
    <location>
        <begin position="369"/>
        <end position="388"/>
    </location>
</feature>
<evidence type="ECO:0000313" key="6">
    <source>
        <dbReference type="EMBL" id="PWJ82327.1"/>
    </source>
</evidence>
<dbReference type="PANTHER" id="PTHR43129:SF1">
    <property type="entry name" value="FOSMIDOMYCIN RESISTANCE PROTEIN"/>
    <property type="match status" value="1"/>
</dbReference>
<dbReference type="AlphaFoldDB" id="A0A316C193"/>
<dbReference type="SUPFAM" id="SSF103473">
    <property type="entry name" value="MFS general substrate transporter"/>
    <property type="match status" value="1"/>
</dbReference>
<dbReference type="Gene3D" id="1.20.1250.20">
    <property type="entry name" value="MFS general substrate transporter like domains"/>
    <property type="match status" value="2"/>
</dbReference>
<feature type="transmembrane region" description="Helical" evidence="4">
    <location>
        <begin position="341"/>
        <end position="363"/>
    </location>
</feature>
<dbReference type="PROSITE" id="PS50850">
    <property type="entry name" value="MFS"/>
    <property type="match status" value="1"/>
</dbReference>
<dbReference type="InterPro" id="IPR036259">
    <property type="entry name" value="MFS_trans_sf"/>
</dbReference>
<feature type="transmembrane region" description="Helical" evidence="4">
    <location>
        <begin position="305"/>
        <end position="321"/>
    </location>
</feature>
<accession>A0A316C193</accession>
<dbReference type="GO" id="GO:0022857">
    <property type="term" value="F:transmembrane transporter activity"/>
    <property type="evidence" value="ECO:0007669"/>
    <property type="project" value="InterPro"/>
</dbReference>
<feature type="transmembrane region" description="Helical" evidence="4">
    <location>
        <begin position="164"/>
        <end position="186"/>
    </location>
</feature>
<dbReference type="GO" id="GO:0005886">
    <property type="term" value="C:plasma membrane"/>
    <property type="evidence" value="ECO:0007669"/>
    <property type="project" value="TreeGrafter"/>
</dbReference>
<feature type="transmembrane region" description="Helical" evidence="4">
    <location>
        <begin position="251"/>
        <end position="272"/>
    </location>
</feature>
<feature type="transmembrane region" description="Helical" evidence="4">
    <location>
        <begin position="71"/>
        <end position="91"/>
    </location>
</feature>
<evidence type="ECO:0000259" key="5">
    <source>
        <dbReference type="PROSITE" id="PS50850"/>
    </source>
</evidence>
<keyword evidence="7" id="KW-1185">Reference proteome</keyword>
<feature type="transmembrane region" description="Helical" evidence="4">
    <location>
        <begin position="207"/>
        <end position="231"/>
    </location>
</feature>
<evidence type="ECO:0000256" key="2">
    <source>
        <dbReference type="ARBA" id="ARBA00022989"/>
    </source>
</evidence>
<evidence type="ECO:0000313" key="7">
    <source>
        <dbReference type="Proteomes" id="UP000245396"/>
    </source>
</evidence>
<name>A0A316C193_PSESE</name>